<accession>A0AAD5YFK3</accession>
<feature type="compositionally biased region" description="Polar residues" evidence="1">
    <location>
        <begin position="586"/>
        <end position="599"/>
    </location>
</feature>
<dbReference type="Proteomes" id="UP001212997">
    <property type="component" value="Unassembled WGS sequence"/>
</dbReference>
<keyword evidence="2" id="KW-0812">Transmembrane</keyword>
<feature type="region of interest" description="Disordered" evidence="1">
    <location>
        <begin position="29"/>
        <end position="61"/>
    </location>
</feature>
<feature type="compositionally biased region" description="Low complexity" evidence="1">
    <location>
        <begin position="743"/>
        <end position="757"/>
    </location>
</feature>
<sequence length="800" mass="87442">MEFTVPGTSVETVRGVPLHLTVPIGPLADFSSTEPLSDSQPGSPRSSLPSPSSPSGDSVSSFPSVSSSFLFSSQPATPPQIDAEPAGHLDAQADDNSELIIPSLTLPSLVKPPTAYGKTLGDLKLIVLARRGSESELELLLKLLADEEHEDLIDVGHWEDFVVDPDSLDVFQTGIRGQPTIRRVSSDWIEHRDAHGLEKYEPSRNIEIVHLPDYDSDQDVSFSRVACLFSMTSSLIYLLTSVCGARALGISSGAQTFPVYVVNLRLVASPLTTFASPNSSCLLGHYAVAISAFWIFALVPGSHSKLDKILISELNSHIPVIVLPPLSRLSNRVIANANTTTTPSYLEPLETPSTPSSRPEPNTSTIRPPDAYVLRTSLFRRPEDLGTLRLEAAERFLRWREVERSVQQVLGEQPMSSGRSPGVGVGGAGGASASTSYVQTPKLDNVFSDTSSNPPSKSSGHGHGHGGHKRRRASTATTITGFTSKWDKSRWEAEWEGGLSKDVARTLRQRKRRATSSSNSYTNSRSVDEKRMTITMAQGEGSNSHQVLGRPLQVGSRSSFSPSQSRRQSSQFHASKYSHCQPHGQARTQPQPHQQESTTQSHVSESQQSRESRREYQQSYQEQGQQQKRRRTSSSSSTTLLAPTARVAQLDSEYGTHPNISLDPLHFTSILSFSLSLLSPLRSRIFGTSSSRRRQQQQQRGGSDTNNYYNPNQYSYPRSKSQNQGQGKLRRESGITDPNTTISHNTDSNINTDTNNNTNSHSRWGIRIGLGVILGAFCAGIGVGFLVAKTTQDHSHAYSF</sequence>
<feature type="compositionally biased region" description="Low complexity" evidence="1">
    <location>
        <begin position="515"/>
        <end position="525"/>
    </location>
</feature>
<evidence type="ECO:0000256" key="2">
    <source>
        <dbReference type="SAM" id="Phobius"/>
    </source>
</evidence>
<feature type="compositionally biased region" description="Low complexity" evidence="1">
    <location>
        <begin position="347"/>
        <end position="365"/>
    </location>
</feature>
<reference evidence="3" key="1">
    <citation type="submission" date="2022-07" db="EMBL/GenBank/DDBJ databases">
        <title>Genome Sequence of Physisporinus lineatus.</title>
        <authorList>
            <person name="Buettner E."/>
        </authorList>
    </citation>
    <scope>NUCLEOTIDE SEQUENCE</scope>
    <source>
        <strain evidence="3">VT162</strain>
    </source>
</reference>
<feature type="region of interest" description="Disordered" evidence="1">
    <location>
        <begin position="688"/>
        <end position="757"/>
    </location>
</feature>
<feature type="compositionally biased region" description="Low complexity" evidence="1">
    <location>
        <begin position="448"/>
        <end position="459"/>
    </location>
</feature>
<keyword evidence="2" id="KW-0472">Membrane</keyword>
<comment type="caution">
    <text evidence="3">The sequence shown here is derived from an EMBL/GenBank/DDBJ whole genome shotgun (WGS) entry which is preliminary data.</text>
</comment>
<proteinExistence type="predicted"/>
<feature type="region of interest" description="Disordered" evidence="1">
    <location>
        <begin position="506"/>
        <end position="643"/>
    </location>
</feature>
<evidence type="ECO:0000256" key="1">
    <source>
        <dbReference type="SAM" id="MobiDB-lite"/>
    </source>
</evidence>
<organism evidence="3 4">
    <name type="scientific">Meripilus lineatus</name>
    <dbReference type="NCBI Taxonomy" id="2056292"/>
    <lineage>
        <taxon>Eukaryota</taxon>
        <taxon>Fungi</taxon>
        <taxon>Dikarya</taxon>
        <taxon>Basidiomycota</taxon>
        <taxon>Agaricomycotina</taxon>
        <taxon>Agaricomycetes</taxon>
        <taxon>Polyporales</taxon>
        <taxon>Meripilaceae</taxon>
        <taxon>Meripilus</taxon>
    </lineage>
</organism>
<keyword evidence="4" id="KW-1185">Reference proteome</keyword>
<dbReference type="AlphaFoldDB" id="A0AAD5YFK3"/>
<feature type="compositionally biased region" description="Basic residues" evidence="1">
    <location>
        <begin position="460"/>
        <end position="473"/>
    </location>
</feature>
<feature type="compositionally biased region" description="Low complexity" evidence="1">
    <location>
        <begin position="688"/>
        <end position="717"/>
    </location>
</feature>
<feature type="compositionally biased region" description="Gly residues" evidence="1">
    <location>
        <begin position="421"/>
        <end position="430"/>
    </location>
</feature>
<feature type="compositionally biased region" description="Low complexity" evidence="1">
    <location>
        <begin position="39"/>
        <end position="61"/>
    </location>
</feature>
<keyword evidence="2" id="KW-1133">Transmembrane helix</keyword>
<feature type="transmembrane region" description="Helical" evidence="2">
    <location>
        <begin position="764"/>
        <end position="788"/>
    </location>
</feature>
<protein>
    <submittedName>
        <fullName evidence="3">Uncharacterized protein</fullName>
    </submittedName>
</protein>
<evidence type="ECO:0000313" key="3">
    <source>
        <dbReference type="EMBL" id="KAJ3479281.1"/>
    </source>
</evidence>
<feature type="compositionally biased region" description="Low complexity" evidence="1">
    <location>
        <begin position="617"/>
        <end position="626"/>
    </location>
</feature>
<dbReference type="EMBL" id="JANAWD010000449">
    <property type="protein sequence ID" value="KAJ3479281.1"/>
    <property type="molecule type" value="Genomic_DNA"/>
</dbReference>
<feature type="region of interest" description="Disordered" evidence="1">
    <location>
        <begin position="410"/>
        <end position="481"/>
    </location>
</feature>
<feature type="compositionally biased region" description="Low complexity" evidence="1">
    <location>
        <begin position="556"/>
        <end position="572"/>
    </location>
</feature>
<evidence type="ECO:0000313" key="4">
    <source>
        <dbReference type="Proteomes" id="UP001212997"/>
    </source>
</evidence>
<name>A0AAD5YFK3_9APHY</name>
<gene>
    <name evidence="3" type="ORF">NLI96_g9174</name>
</gene>
<feature type="region of interest" description="Disordered" evidence="1">
    <location>
        <begin position="341"/>
        <end position="368"/>
    </location>
</feature>